<name>A0A0E9XDD8_ANGAN</name>
<reference evidence="1" key="2">
    <citation type="journal article" date="2015" name="Fish Shellfish Immunol.">
        <title>Early steps in the European eel (Anguilla anguilla)-Vibrio vulnificus interaction in the gills: Role of the RtxA13 toxin.</title>
        <authorList>
            <person name="Callol A."/>
            <person name="Pajuelo D."/>
            <person name="Ebbesson L."/>
            <person name="Teles M."/>
            <person name="MacKenzie S."/>
            <person name="Amaro C."/>
        </authorList>
    </citation>
    <scope>NUCLEOTIDE SEQUENCE</scope>
</reference>
<dbReference type="EMBL" id="GBXM01008742">
    <property type="protein sequence ID" value="JAH99835.1"/>
    <property type="molecule type" value="Transcribed_RNA"/>
</dbReference>
<accession>A0A0E9XDD8</accession>
<dbReference type="AlphaFoldDB" id="A0A0E9XDD8"/>
<protein>
    <submittedName>
        <fullName evidence="1">Uncharacterized protein</fullName>
    </submittedName>
</protein>
<sequence>MCLCSLLFHPHSLCRRWHSSLRNCYSLCSYRHNFFPS</sequence>
<reference evidence="1" key="1">
    <citation type="submission" date="2014-11" db="EMBL/GenBank/DDBJ databases">
        <authorList>
            <person name="Amaro Gonzalez C."/>
        </authorList>
    </citation>
    <scope>NUCLEOTIDE SEQUENCE</scope>
</reference>
<evidence type="ECO:0000313" key="1">
    <source>
        <dbReference type="EMBL" id="JAH99835.1"/>
    </source>
</evidence>
<proteinExistence type="predicted"/>
<organism evidence="1">
    <name type="scientific">Anguilla anguilla</name>
    <name type="common">European freshwater eel</name>
    <name type="synonym">Muraena anguilla</name>
    <dbReference type="NCBI Taxonomy" id="7936"/>
    <lineage>
        <taxon>Eukaryota</taxon>
        <taxon>Metazoa</taxon>
        <taxon>Chordata</taxon>
        <taxon>Craniata</taxon>
        <taxon>Vertebrata</taxon>
        <taxon>Euteleostomi</taxon>
        <taxon>Actinopterygii</taxon>
        <taxon>Neopterygii</taxon>
        <taxon>Teleostei</taxon>
        <taxon>Anguilliformes</taxon>
        <taxon>Anguillidae</taxon>
        <taxon>Anguilla</taxon>
    </lineage>
</organism>